<feature type="transmembrane region" description="Helical" evidence="6">
    <location>
        <begin position="198"/>
        <end position="219"/>
    </location>
</feature>
<keyword evidence="9" id="KW-1185">Reference proteome</keyword>
<sequence>MAYLFLAITLLFFSSMEVVSKPLMGSIDPFFLTFLRFFLGGLFLLLFVRKRLAFREILLLAALGSLNSIVSMTLLQLSVKYGNASTAATLVSTNPLFVSLFAFIARERLTRRKFFGILLGLIGIIIFAYGRIAGDTILGILFGVSASITFALYSVIMKRFLVKHGALVSTAYSIFFSSLIYALLLIATNRFVFPEFSLTGWLSVLYLGIGVTSVAYLTFFKGMEILGAATASRIFYLKPIVSTIFAVVFLSEGFGLMKLIGMTIVLISLLL</sequence>
<evidence type="ECO:0000256" key="4">
    <source>
        <dbReference type="ARBA" id="ARBA00022989"/>
    </source>
</evidence>
<comment type="subcellular location">
    <subcellularLocation>
        <location evidence="1">Membrane</location>
        <topology evidence="1">Multi-pass membrane protein</topology>
    </subcellularLocation>
</comment>
<dbReference type="SUPFAM" id="SSF103481">
    <property type="entry name" value="Multidrug resistance efflux transporter EmrE"/>
    <property type="match status" value="2"/>
</dbReference>
<dbReference type="Pfam" id="PF00892">
    <property type="entry name" value="EamA"/>
    <property type="match status" value="2"/>
</dbReference>
<feature type="domain" description="EamA" evidence="7">
    <location>
        <begin position="138"/>
        <end position="271"/>
    </location>
</feature>
<feature type="domain" description="EamA" evidence="7">
    <location>
        <begin position="2"/>
        <end position="127"/>
    </location>
</feature>
<evidence type="ECO:0000256" key="3">
    <source>
        <dbReference type="ARBA" id="ARBA00022692"/>
    </source>
</evidence>
<keyword evidence="3 6" id="KW-0812">Transmembrane</keyword>
<proteinExistence type="inferred from homology"/>
<feature type="transmembrane region" description="Helical" evidence="6">
    <location>
        <begin position="240"/>
        <end position="270"/>
    </location>
</feature>
<feature type="transmembrane region" description="Helical" evidence="6">
    <location>
        <begin position="167"/>
        <end position="186"/>
    </location>
</feature>
<feature type="transmembrane region" description="Helical" evidence="6">
    <location>
        <begin position="57"/>
        <end position="79"/>
    </location>
</feature>
<feature type="transmembrane region" description="Helical" evidence="6">
    <location>
        <begin position="85"/>
        <end position="105"/>
    </location>
</feature>
<gene>
    <name evidence="8" type="ORF">IX53_07910</name>
</gene>
<evidence type="ECO:0000256" key="1">
    <source>
        <dbReference type="ARBA" id="ARBA00004141"/>
    </source>
</evidence>
<name>A0A0G2ZG03_9BACT</name>
<evidence type="ECO:0000259" key="7">
    <source>
        <dbReference type="Pfam" id="PF00892"/>
    </source>
</evidence>
<keyword evidence="5 6" id="KW-0472">Membrane</keyword>
<evidence type="ECO:0000313" key="9">
    <source>
        <dbReference type="Proteomes" id="UP000035159"/>
    </source>
</evidence>
<dbReference type="InterPro" id="IPR037185">
    <property type="entry name" value="EmrE-like"/>
</dbReference>
<dbReference type="GO" id="GO:0016020">
    <property type="term" value="C:membrane"/>
    <property type="evidence" value="ECO:0007669"/>
    <property type="project" value="UniProtKB-SubCell"/>
</dbReference>
<evidence type="ECO:0000256" key="5">
    <source>
        <dbReference type="ARBA" id="ARBA00023136"/>
    </source>
</evidence>
<reference evidence="8 9" key="1">
    <citation type="submission" date="2015-04" db="EMBL/GenBank/DDBJ databases">
        <title>Complete Genome Sequence of Kosmotoga pacifica SLHLJ1.</title>
        <authorList>
            <person name="Jiang L.J."/>
            <person name="Shao Z.Z."/>
            <person name="Jebbar M."/>
        </authorList>
    </citation>
    <scope>NUCLEOTIDE SEQUENCE [LARGE SCALE GENOMIC DNA]</scope>
    <source>
        <strain evidence="8 9">SLHLJ1</strain>
    </source>
</reference>
<feature type="transmembrane region" description="Helical" evidence="6">
    <location>
        <begin position="136"/>
        <end position="155"/>
    </location>
</feature>
<dbReference type="STRING" id="1330330.IX53_07910"/>
<accession>A0A0G2ZG03</accession>
<dbReference type="EMBL" id="CP011232">
    <property type="protein sequence ID" value="AKI97748.1"/>
    <property type="molecule type" value="Genomic_DNA"/>
</dbReference>
<dbReference type="RefSeq" id="WP_047754883.1">
    <property type="nucleotide sequence ID" value="NZ_CAJUHA010000017.1"/>
</dbReference>
<evidence type="ECO:0000256" key="2">
    <source>
        <dbReference type="ARBA" id="ARBA00007362"/>
    </source>
</evidence>
<dbReference type="InterPro" id="IPR050638">
    <property type="entry name" value="AA-Vitamin_Transporters"/>
</dbReference>
<dbReference type="PANTHER" id="PTHR32322:SF2">
    <property type="entry name" value="EAMA DOMAIN-CONTAINING PROTEIN"/>
    <property type="match status" value="1"/>
</dbReference>
<dbReference type="KEGG" id="kpf:IX53_07910"/>
<evidence type="ECO:0000256" key="6">
    <source>
        <dbReference type="SAM" id="Phobius"/>
    </source>
</evidence>
<organism evidence="8 9">
    <name type="scientific">Kosmotoga pacifica</name>
    <dbReference type="NCBI Taxonomy" id="1330330"/>
    <lineage>
        <taxon>Bacteria</taxon>
        <taxon>Thermotogati</taxon>
        <taxon>Thermotogota</taxon>
        <taxon>Thermotogae</taxon>
        <taxon>Kosmotogales</taxon>
        <taxon>Kosmotogaceae</taxon>
        <taxon>Kosmotoga</taxon>
    </lineage>
</organism>
<dbReference type="OrthoDB" id="9813604at2"/>
<comment type="similarity">
    <text evidence="2">Belongs to the EamA transporter family.</text>
</comment>
<dbReference type="AlphaFoldDB" id="A0A0G2ZG03"/>
<dbReference type="PANTHER" id="PTHR32322">
    <property type="entry name" value="INNER MEMBRANE TRANSPORTER"/>
    <property type="match status" value="1"/>
</dbReference>
<keyword evidence="4 6" id="KW-1133">Transmembrane helix</keyword>
<feature type="transmembrane region" description="Helical" evidence="6">
    <location>
        <begin position="30"/>
        <end position="48"/>
    </location>
</feature>
<evidence type="ECO:0000313" key="8">
    <source>
        <dbReference type="EMBL" id="AKI97748.1"/>
    </source>
</evidence>
<dbReference type="Gene3D" id="1.10.3730.20">
    <property type="match status" value="1"/>
</dbReference>
<dbReference type="InterPro" id="IPR000620">
    <property type="entry name" value="EamA_dom"/>
</dbReference>
<dbReference type="PATRIC" id="fig|1330330.3.peg.1600"/>
<feature type="transmembrane region" description="Helical" evidence="6">
    <location>
        <begin position="114"/>
        <end position="130"/>
    </location>
</feature>
<dbReference type="Proteomes" id="UP000035159">
    <property type="component" value="Chromosome"/>
</dbReference>
<protein>
    <recommendedName>
        <fullName evidence="7">EamA domain-containing protein</fullName>
    </recommendedName>
</protein>